<comment type="caution">
    <text evidence="1">The sequence shown here is derived from an EMBL/GenBank/DDBJ whole genome shotgun (WGS) entry which is preliminary data.</text>
</comment>
<dbReference type="RefSeq" id="WP_309757195.1">
    <property type="nucleotide sequence ID" value="NZ_JAVJAF010000001.1"/>
</dbReference>
<protein>
    <submittedName>
        <fullName evidence="1">Uncharacterized protein</fullName>
    </submittedName>
</protein>
<reference evidence="1" key="1">
    <citation type="submission" date="2023-08" db="EMBL/GenBank/DDBJ databases">
        <title>Functional and genomic diversity of the sorghum phyllosphere microbiome.</title>
        <authorList>
            <person name="Shade A."/>
        </authorList>
    </citation>
    <scope>NUCLEOTIDE SEQUENCE</scope>
    <source>
        <strain evidence="1">SORGH_AS_0201</strain>
    </source>
</reference>
<evidence type="ECO:0000313" key="1">
    <source>
        <dbReference type="EMBL" id="MDR6233891.1"/>
    </source>
</evidence>
<organism evidence="1 2">
    <name type="scientific">Pseudomonas oryzihabitans</name>
    <dbReference type="NCBI Taxonomy" id="47885"/>
    <lineage>
        <taxon>Bacteria</taxon>
        <taxon>Pseudomonadati</taxon>
        <taxon>Pseudomonadota</taxon>
        <taxon>Gammaproteobacteria</taxon>
        <taxon>Pseudomonadales</taxon>
        <taxon>Pseudomonadaceae</taxon>
        <taxon>Pseudomonas</taxon>
    </lineage>
</organism>
<dbReference type="AlphaFoldDB" id="A0AAJ2EWY3"/>
<name>A0AAJ2EWY3_9PSED</name>
<sequence>MSKRAATRVSKTRRASFSPGWDRTGGFDGIVTSCVFGWEGRADESSAFMRREIQKYVDRYWPGAPPGAAR</sequence>
<accession>A0AAJ2EWY3</accession>
<evidence type="ECO:0000313" key="2">
    <source>
        <dbReference type="Proteomes" id="UP001268036"/>
    </source>
</evidence>
<dbReference type="EMBL" id="JAVJAF010000001">
    <property type="protein sequence ID" value="MDR6233891.1"/>
    <property type="molecule type" value="Genomic_DNA"/>
</dbReference>
<dbReference type="Proteomes" id="UP001268036">
    <property type="component" value="Unassembled WGS sequence"/>
</dbReference>
<gene>
    <name evidence="1" type="ORF">QE440_001632</name>
</gene>
<proteinExistence type="predicted"/>